<evidence type="ECO:0000256" key="4">
    <source>
        <dbReference type="ARBA" id="ARBA00023145"/>
    </source>
</evidence>
<dbReference type="PRINTS" id="PR01210">
    <property type="entry name" value="GGTRANSPTASE"/>
</dbReference>
<evidence type="ECO:0000256" key="5">
    <source>
        <dbReference type="SAM" id="MobiDB-lite"/>
    </source>
</evidence>
<dbReference type="PANTHER" id="PTHR43199:SF1">
    <property type="entry name" value="GLUTATHIONE HYDROLASE PROENZYME"/>
    <property type="match status" value="1"/>
</dbReference>
<proteinExistence type="inferred from homology"/>
<keyword evidence="6" id="KW-0012">Acyltransferase</keyword>
<dbReference type="GO" id="GO:0103068">
    <property type="term" value="F:leukotriene C4 gamma-glutamyl transferase activity"/>
    <property type="evidence" value="ECO:0007669"/>
    <property type="project" value="UniProtKB-EC"/>
</dbReference>
<accession>A0A0P7YXP2</accession>
<dbReference type="InterPro" id="IPR043137">
    <property type="entry name" value="GGT_ssub_C"/>
</dbReference>
<dbReference type="PANTHER" id="PTHR43199">
    <property type="entry name" value="GLUTATHIONE HYDROLASE"/>
    <property type="match status" value="1"/>
</dbReference>
<evidence type="ECO:0000313" key="7">
    <source>
        <dbReference type="Proteomes" id="UP000050465"/>
    </source>
</evidence>
<keyword evidence="3" id="KW-0378">Hydrolase</keyword>
<gene>
    <name evidence="6" type="primary">ggt-2</name>
    <name evidence="6" type="ORF">HLUCCA11_12610</name>
</gene>
<keyword evidence="2 6" id="KW-0808">Transferase</keyword>
<evidence type="ECO:0000313" key="6">
    <source>
        <dbReference type="EMBL" id="KPQ35005.1"/>
    </source>
</evidence>
<organism evidence="6 7">
    <name type="scientific">Phormidesmis priestleyi Ana</name>
    <dbReference type="NCBI Taxonomy" id="1666911"/>
    <lineage>
        <taxon>Bacteria</taxon>
        <taxon>Bacillati</taxon>
        <taxon>Cyanobacteriota</taxon>
        <taxon>Cyanophyceae</taxon>
        <taxon>Leptolyngbyales</taxon>
        <taxon>Leptolyngbyaceae</taxon>
        <taxon>Phormidesmis</taxon>
    </lineage>
</organism>
<evidence type="ECO:0000256" key="2">
    <source>
        <dbReference type="ARBA" id="ARBA00022679"/>
    </source>
</evidence>
<feature type="region of interest" description="Disordered" evidence="5">
    <location>
        <begin position="502"/>
        <end position="529"/>
    </location>
</feature>
<dbReference type="STRING" id="1666911.HLUCCA11_12610"/>
<dbReference type="PATRIC" id="fig|1666911.3.peg.4674"/>
<dbReference type="Pfam" id="PF01019">
    <property type="entry name" value="G_glu_transpept"/>
    <property type="match status" value="2"/>
</dbReference>
<dbReference type="GO" id="GO:0016787">
    <property type="term" value="F:hydrolase activity"/>
    <property type="evidence" value="ECO:0007669"/>
    <property type="project" value="UniProtKB-KW"/>
</dbReference>
<comment type="similarity">
    <text evidence="1">Belongs to the gamma-glutamyltransferase family.</text>
</comment>
<dbReference type="Proteomes" id="UP000050465">
    <property type="component" value="Unassembled WGS sequence"/>
</dbReference>
<sequence>MAGVVSAGHEKTAEAGQIILQAGGNAFDAAVAAAFMGCVAEPTLTSLGGGGFLLAHQAEGSADNRNILFDFFTQTPSSRMPSRQTPSRQTSSRQTSSRQTSGRQTSNSSLDQTQLLDFYPIEANFGDSVQEFHIGLASMAVPGIFAGLLAVHKKLGRLPLNLVVEPAVSCAREGLTVTDFQGYCYELLHPILLATPAARRIYAPQGHQLQAGERIHMPEFADVLENLASLGHDAAKRAFYEGEIAQKTVRDAQSGGGVLRMEDFCQYSVIERSPLSINYRGVQILTNPPPSAGGSLIAFGLELLDRFDLSAMTFGSVEHLMLLSQVMRWTNEARRSHLDDALFDPGIADAFTATDLVEKYAQPIQKTMAQSLNRWGSTTHLSVIDDEGNAASITTSNGEGSSYVIPNTQIMMNNMLGEEDLNPNGFHQWPLNQRMSSMMAPTLILAAGTPQLALGSGGSNRIRTAILQVISNLLDFNMTLAEAVQAPRIHWENGVFHLEPGLLDPVSPAPDSHKAPSNPSNPSNSSNIDTTFVTEALGTDRVVRWQQANMFFGGVHTVGVDSSGTLQGAGDPRRSGAIAQ</sequence>
<reference evidence="6 7" key="1">
    <citation type="submission" date="2015-09" db="EMBL/GenBank/DDBJ databases">
        <title>Identification and resolution of microdiversity through metagenomic sequencing of parallel consortia.</title>
        <authorList>
            <person name="Nelson W.C."/>
            <person name="Romine M.F."/>
            <person name="Lindemann S.R."/>
        </authorList>
    </citation>
    <scope>NUCLEOTIDE SEQUENCE [LARGE SCALE GENOMIC DNA]</scope>
    <source>
        <strain evidence="6">Ana</strain>
    </source>
</reference>
<feature type="region of interest" description="Disordered" evidence="5">
    <location>
        <begin position="75"/>
        <end position="109"/>
    </location>
</feature>
<evidence type="ECO:0000256" key="3">
    <source>
        <dbReference type="ARBA" id="ARBA00022801"/>
    </source>
</evidence>
<protein>
    <submittedName>
        <fullName evidence="6">Gamma-glutamyltransferase</fullName>
        <ecNumber evidence="6">2.3.2.2</ecNumber>
    </submittedName>
</protein>
<dbReference type="EC" id="2.3.2.2" evidence="6"/>
<name>A0A0P7YXP2_9CYAN</name>
<dbReference type="EMBL" id="LJZR01000015">
    <property type="protein sequence ID" value="KPQ35005.1"/>
    <property type="molecule type" value="Genomic_DNA"/>
</dbReference>
<evidence type="ECO:0000256" key="1">
    <source>
        <dbReference type="ARBA" id="ARBA00009381"/>
    </source>
</evidence>
<dbReference type="InterPro" id="IPR051792">
    <property type="entry name" value="GGT_bact"/>
</dbReference>
<comment type="caution">
    <text evidence="6">The sequence shown here is derived from an EMBL/GenBank/DDBJ whole genome shotgun (WGS) entry which is preliminary data.</text>
</comment>
<feature type="compositionally biased region" description="Low complexity" evidence="5">
    <location>
        <begin position="516"/>
        <end position="527"/>
    </location>
</feature>
<dbReference type="Gene3D" id="3.60.20.40">
    <property type="match status" value="1"/>
</dbReference>
<keyword evidence="4" id="KW-0865">Zymogen</keyword>
<dbReference type="InterPro" id="IPR029055">
    <property type="entry name" value="Ntn_hydrolases_N"/>
</dbReference>
<feature type="compositionally biased region" description="Low complexity" evidence="5">
    <location>
        <begin position="82"/>
        <end position="109"/>
    </location>
</feature>
<dbReference type="InterPro" id="IPR043138">
    <property type="entry name" value="GGT_lsub"/>
</dbReference>
<dbReference type="Gene3D" id="1.10.246.130">
    <property type="match status" value="1"/>
</dbReference>
<dbReference type="AlphaFoldDB" id="A0A0P7YXP2"/>
<dbReference type="SUPFAM" id="SSF56235">
    <property type="entry name" value="N-terminal nucleophile aminohydrolases (Ntn hydrolases)"/>
    <property type="match status" value="1"/>
</dbReference>